<sequence>MIYVPVLTIDPEFVINKSRCRGQTTEKKKKLTSQMFRETQLAAEMLTLGDENNHLIEEHKDQIIFVVHIISTHVTLIIIKLQVCKKLKCNNRP</sequence>
<accession>A0A2I1FYQ4</accession>
<gene>
    <name evidence="1" type="ORF">RhiirA4_452658</name>
</gene>
<protein>
    <submittedName>
        <fullName evidence="1">Uncharacterized protein</fullName>
    </submittedName>
</protein>
<name>A0A2I1FYQ4_9GLOM</name>
<evidence type="ECO:0000313" key="2">
    <source>
        <dbReference type="Proteomes" id="UP000234323"/>
    </source>
</evidence>
<reference evidence="1 2" key="1">
    <citation type="submission" date="2015-10" db="EMBL/GenBank/DDBJ databases">
        <title>Genome analyses suggest a sexual origin of heterokaryosis in a supposedly ancient asexual fungus.</title>
        <authorList>
            <person name="Ropars J."/>
            <person name="Sedzielewska K."/>
            <person name="Noel J."/>
            <person name="Charron P."/>
            <person name="Farinelli L."/>
            <person name="Marton T."/>
            <person name="Kruger M."/>
            <person name="Pelin A."/>
            <person name="Brachmann A."/>
            <person name="Corradi N."/>
        </authorList>
    </citation>
    <scope>NUCLEOTIDE SEQUENCE [LARGE SCALE GENOMIC DNA]</scope>
    <source>
        <strain evidence="1 2">A4</strain>
    </source>
</reference>
<dbReference type="AlphaFoldDB" id="A0A2I1FYQ4"/>
<dbReference type="Proteomes" id="UP000234323">
    <property type="component" value="Unassembled WGS sequence"/>
</dbReference>
<comment type="caution">
    <text evidence="1">The sequence shown here is derived from an EMBL/GenBank/DDBJ whole genome shotgun (WGS) entry which is preliminary data.</text>
</comment>
<dbReference type="EMBL" id="LLXI01000064">
    <property type="protein sequence ID" value="PKY39466.1"/>
    <property type="molecule type" value="Genomic_DNA"/>
</dbReference>
<proteinExistence type="predicted"/>
<evidence type="ECO:0000313" key="1">
    <source>
        <dbReference type="EMBL" id="PKY39466.1"/>
    </source>
</evidence>
<organism evidence="1 2">
    <name type="scientific">Rhizophagus irregularis</name>
    <dbReference type="NCBI Taxonomy" id="588596"/>
    <lineage>
        <taxon>Eukaryota</taxon>
        <taxon>Fungi</taxon>
        <taxon>Fungi incertae sedis</taxon>
        <taxon>Mucoromycota</taxon>
        <taxon>Glomeromycotina</taxon>
        <taxon>Glomeromycetes</taxon>
        <taxon>Glomerales</taxon>
        <taxon>Glomeraceae</taxon>
        <taxon>Rhizophagus</taxon>
    </lineage>
</organism>
<keyword evidence="2" id="KW-1185">Reference proteome</keyword>